<dbReference type="RefSeq" id="WP_157415812.1">
    <property type="nucleotide sequence ID" value="NZ_BAAAMK010000009.1"/>
</dbReference>
<dbReference type="SUPFAM" id="SSF161098">
    <property type="entry name" value="MetI-like"/>
    <property type="match status" value="1"/>
</dbReference>
<protein>
    <submittedName>
        <fullName evidence="9">ABC transporter permease</fullName>
    </submittedName>
</protein>
<dbReference type="EMBL" id="BAAAMK010000009">
    <property type="protein sequence ID" value="GAA1963421.1"/>
    <property type="molecule type" value="Genomic_DNA"/>
</dbReference>
<feature type="transmembrane region" description="Helical" evidence="7">
    <location>
        <begin position="12"/>
        <end position="33"/>
    </location>
</feature>
<dbReference type="InterPro" id="IPR000515">
    <property type="entry name" value="MetI-like"/>
</dbReference>
<dbReference type="PROSITE" id="PS50928">
    <property type="entry name" value="ABC_TM1"/>
    <property type="match status" value="1"/>
</dbReference>
<comment type="similarity">
    <text evidence="7">Belongs to the binding-protein-dependent transport system permease family.</text>
</comment>
<evidence type="ECO:0000259" key="8">
    <source>
        <dbReference type="PROSITE" id="PS50928"/>
    </source>
</evidence>
<feature type="transmembrane region" description="Helical" evidence="7">
    <location>
        <begin position="100"/>
        <end position="124"/>
    </location>
</feature>
<evidence type="ECO:0000256" key="3">
    <source>
        <dbReference type="ARBA" id="ARBA00022475"/>
    </source>
</evidence>
<dbReference type="PANTHER" id="PTHR43163:SF3">
    <property type="entry name" value="PEPTIDE ABC TRANSPORTER PERMEASE PROTEIN"/>
    <property type="match status" value="1"/>
</dbReference>
<gene>
    <name evidence="9" type="ORF">GCM10009717_32750</name>
</gene>
<evidence type="ECO:0000256" key="7">
    <source>
        <dbReference type="RuleBase" id="RU363032"/>
    </source>
</evidence>
<feature type="transmembrane region" description="Helical" evidence="7">
    <location>
        <begin position="136"/>
        <end position="159"/>
    </location>
</feature>
<organism evidence="9 10">
    <name type="scientific">Agromyces allii</name>
    <dbReference type="NCBI Taxonomy" id="393607"/>
    <lineage>
        <taxon>Bacteria</taxon>
        <taxon>Bacillati</taxon>
        <taxon>Actinomycetota</taxon>
        <taxon>Actinomycetes</taxon>
        <taxon>Micrococcales</taxon>
        <taxon>Microbacteriaceae</taxon>
        <taxon>Agromyces</taxon>
    </lineage>
</organism>
<evidence type="ECO:0000256" key="2">
    <source>
        <dbReference type="ARBA" id="ARBA00022448"/>
    </source>
</evidence>
<proteinExistence type="inferred from homology"/>
<sequence length="319" mass="33519">MNAGVVRTLAGKLGELALTLFLASVVIFSAVLLTPGDPVAALAGGIRPTPELIEAIRAQHHLDDPVWQQYLHWVGGVLTGDLGTSFVYKTDVAALIAPRIGVTVLLVLYTAVLIAIFGIGSGVVAATRGPRADRAVLIGTSIGMAMPTFVVAILLIWVFARVLGWFPVYGAGEGFLDSLYHLTLPAISLAVLYIAFFSRITRGAVVGQLHAEHVDTARVRGIPRSQIFRRHVFLNASPQILAVSGVTVAGLFATSAIAEQAFGIGGLGSLLTEAAARKDLPVVQVISLLLVVVFVVLNAVADIAIAVIDPDSAKPRRNA</sequence>
<keyword evidence="3" id="KW-1003">Cell membrane</keyword>
<evidence type="ECO:0000313" key="9">
    <source>
        <dbReference type="EMBL" id="GAA1963421.1"/>
    </source>
</evidence>
<dbReference type="Gene3D" id="1.10.3720.10">
    <property type="entry name" value="MetI-like"/>
    <property type="match status" value="1"/>
</dbReference>
<dbReference type="CDD" id="cd06261">
    <property type="entry name" value="TM_PBP2"/>
    <property type="match status" value="1"/>
</dbReference>
<evidence type="ECO:0000256" key="5">
    <source>
        <dbReference type="ARBA" id="ARBA00022989"/>
    </source>
</evidence>
<evidence type="ECO:0000256" key="4">
    <source>
        <dbReference type="ARBA" id="ARBA00022692"/>
    </source>
</evidence>
<evidence type="ECO:0000313" key="10">
    <source>
        <dbReference type="Proteomes" id="UP001499954"/>
    </source>
</evidence>
<evidence type="ECO:0000256" key="6">
    <source>
        <dbReference type="ARBA" id="ARBA00023136"/>
    </source>
</evidence>
<keyword evidence="4 7" id="KW-0812">Transmembrane</keyword>
<feature type="domain" description="ABC transmembrane type-1" evidence="8">
    <location>
        <begin position="100"/>
        <end position="301"/>
    </location>
</feature>
<dbReference type="Proteomes" id="UP001499954">
    <property type="component" value="Unassembled WGS sequence"/>
</dbReference>
<name>A0ABN2R494_9MICO</name>
<feature type="transmembrane region" description="Helical" evidence="7">
    <location>
        <begin position="282"/>
        <end position="308"/>
    </location>
</feature>
<comment type="subcellular location">
    <subcellularLocation>
        <location evidence="1 7">Cell membrane</location>
        <topology evidence="1 7">Multi-pass membrane protein</topology>
    </subcellularLocation>
</comment>
<dbReference type="PANTHER" id="PTHR43163">
    <property type="entry name" value="DIPEPTIDE TRANSPORT SYSTEM PERMEASE PROTEIN DPPB-RELATED"/>
    <property type="match status" value="1"/>
</dbReference>
<keyword evidence="2 7" id="KW-0813">Transport</keyword>
<keyword evidence="6 7" id="KW-0472">Membrane</keyword>
<dbReference type="Pfam" id="PF19300">
    <property type="entry name" value="BPD_transp_1_N"/>
    <property type="match status" value="1"/>
</dbReference>
<keyword evidence="10" id="KW-1185">Reference proteome</keyword>
<reference evidence="9 10" key="1">
    <citation type="journal article" date="2019" name="Int. J. Syst. Evol. Microbiol.">
        <title>The Global Catalogue of Microorganisms (GCM) 10K type strain sequencing project: providing services to taxonomists for standard genome sequencing and annotation.</title>
        <authorList>
            <consortium name="The Broad Institute Genomics Platform"/>
            <consortium name="The Broad Institute Genome Sequencing Center for Infectious Disease"/>
            <person name="Wu L."/>
            <person name="Ma J."/>
        </authorList>
    </citation>
    <scope>NUCLEOTIDE SEQUENCE [LARGE SCALE GENOMIC DNA]</scope>
    <source>
        <strain evidence="9 10">JCM 13584</strain>
    </source>
</reference>
<dbReference type="InterPro" id="IPR035906">
    <property type="entry name" value="MetI-like_sf"/>
</dbReference>
<dbReference type="Pfam" id="PF00528">
    <property type="entry name" value="BPD_transp_1"/>
    <property type="match status" value="1"/>
</dbReference>
<evidence type="ECO:0000256" key="1">
    <source>
        <dbReference type="ARBA" id="ARBA00004651"/>
    </source>
</evidence>
<keyword evidence="5 7" id="KW-1133">Transmembrane helix</keyword>
<feature type="transmembrane region" description="Helical" evidence="7">
    <location>
        <begin position="179"/>
        <end position="197"/>
    </location>
</feature>
<feature type="transmembrane region" description="Helical" evidence="7">
    <location>
        <begin position="240"/>
        <end position="262"/>
    </location>
</feature>
<comment type="caution">
    <text evidence="9">The sequence shown here is derived from an EMBL/GenBank/DDBJ whole genome shotgun (WGS) entry which is preliminary data.</text>
</comment>
<accession>A0ABN2R494</accession>
<dbReference type="InterPro" id="IPR045621">
    <property type="entry name" value="BPD_transp_1_N"/>
</dbReference>